<dbReference type="RefSeq" id="WP_048033549.1">
    <property type="nucleotide sequence ID" value="NZ_CP030117.1"/>
</dbReference>
<evidence type="ECO:0000313" key="1">
    <source>
        <dbReference type="EMBL" id="AWX56936.1"/>
    </source>
</evidence>
<organism evidence="1 2">
    <name type="scientific">Brevibacillus brevis</name>
    <name type="common">Bacillus brevis</name>
    <dbReference type="NCBI Taxonomy" id="1393"/>
    <lineage>
        <taxon>Bacteria</taxon>
        <taxon>Bacillati</taxon>
        <taxon>Bacillota</taxon>
        <taxon>Bacilli</taxon>
        <taxon>Bacillales</taxon>
        <taxon>Paenibacillaceae</taxon>
        <taxon>Brevibacillus</taxon>
    </lineage>
</organism>
<dbReference type="AlphaFoldDB" id="A0A2Z4MK67"/>
<protein>
    <submittedName>
        <fullName evidence="1">Uncharacterized protein</fullName>
    </submittedName>
</protein>
<gene>
    <name evidence="1" type="ORF">AB432_018615</name>
</gene>
<dbReference type="EMBL" id="CP030117">
    <property type="protein sequence ID" value="AWX56936.1"/>
    <property type="molecule type" value="Genomic_DNA"/>
</dbReference>
<dbReference type="Proteomes" id="UP000036061">
    <property type="component" value="Chromosome"/>
</dbReference>
<evidence type="ECO:0000313" key="2">
    <source>
        <dbReference type="Proteomes" id="UP000036061"/>
    </source>
</evidence>
<name>A0A2Z4MK67_BREBE</name>
<reference evidence="1 2" key="1">
    <citation type="journal article" date="2015" name="Genome Announc.">
        <title>Draft Genome Sequence of Brevibacillus brevis DZQ7, a Plant Growth-Promoting Rhizobacterium with Broad-Spectrum Antimicrobial Activity.</title>
        <authorList>
            <person name="Hou Q."/>
            <person name="Wang C."/>
            <person name="Hou X."/>
            <person name="Xia Z."/>
            <person name="Ye J."/>
            <person name="Liu K."/>
            <person name="Liu H."/>
            <person name="Wang J."/>
            <person name="Guo H."/>
            <person name="Yu X."/>
            <person name="Yang Y."/>
            <person name="Du B."/>
            <person name="Ding Y."/>
        </authorList>
    </citation>
    <scope>NUCLEOTIDE SEQUENCE [LARGE SCALE GENOMIC DNA]</scope>
    <source>
        <strain evidence="1 2">DZQ7</strain>
    </source>
</reference>
<sequence length="147" mass="16570">MRITECLFAPDIIVRLPDNCPPQSSESREVEVFRVVLNNPPEFNDFHPHSILYPKIKFRDKCEVSAVSVFLEIQDAIKYAPNMASVKKNGGKFYIAQGIVTKQSGAILEDSKNPAKKALQTKSHVSWWINDARSIHESFKIIDIGGI</sequence>
<proteinExistence type="predicted"/>
<accession>A0A2Z4MK67</accession>